<dbReference type="Proteomes" id="UP001243009">
    <property type="component" value="Unassembled WGS sequence"/>
</dbReference>
<evidence type="ECO:0000313" key="4">
    <source>
        <dbReference type="EMBL" id="MDO9710747.1"/>
    </source>
</evidence>
<evidence type="ECO:0000313" key="5">
    <source>
        <dbReference type="Proteomes" id="UP001243009"/>
    </source>
</evidence>
<evidence type="ECO:0000259" key="3">
    <source>
        <dbReference type="PROSITE" id="PS51762"/>
    </source>
</evidence>
<dbReference type="PROSITE" id="PS51762">
    <property type="entry name" value="GH16_2"/>
    <property type="match status" value="1"/>
</dbReference>
<feature type="compositionally biased region" description="Polar residues" evidence="2">
    <location>
        <begin position="269"/>
        <end position="278"/>
    </location>
</feature>
<comment type="caution">
    <text evidence="4">The sequence shown here is derived from an EMBL/GenBank/DDBJ whole genome shotgun (WGS) entry which is preliminary data.</text>
</comment>
<dbReference type="RefSeq" id="WP_305105607.1">
    <property type="nucleotide sequence ID" value="NZ_JAUTWS010000020.1"/>
</dbReference>
<gene>
    <name evidence="4" type="ORF">Q7A36_20520</name>
</gene>
<dbReference type="SUPFAM" id="SSF49899">
    <property type="entry name" value="Concanavalin A-like lectins/glucanases"/>
    <property type="match status" value="1"/>
</dbReference>
<comment type="similarity">
    <text evidence="1">Belongs to the glycosyl hydrolase 16 family.</text>
</comment>
<dbReference type="Pfam" id="PF00722">
    <property type="entry name" value="Glyco_hydro_16"/>
    <property type="match status" value="1"/>
</dbReference>
<feature type="region of interest" description="Disordered" evidence="2">
    <location>
        <begin position="195"/>
        <end position="282"/>
    </location>
</feature>
<keyword evidence="5" id="KW-1185">Reference proteome</keyword>
<reference evidence="4 5" key="1">
    <citation type="submission" date="2023-08" db="EMBL/GenBank/DDBJ databases">
        <title>The draft genome sequence of Paracraurococcus sp. LOR1-02.</title>
        <authorList>
            <person name="Kingkaew E."/>
            <person name="Tanasupawat S."/>
        </authorList>
    </citation>
    <scope>NUCLEOTIDE SEQUENCE [LARGE SCALE GENOMIC DNA]</scope>
    <source>
        <strain evidence="4 5">LOR1-02</strain>
    </source>
</reference>
<proteinExistence type="inferred from homology"/>
<organism evidence="4 5">
    <name type="scientific">Paracraurococcus lichenis</name>
    <dbReference type="NCBI Taxonomy" id="3064888"/>
    <lineage>
        <taxon>Bacteria</taxon>
        <taxon>Pseudomonadati</taxon>
        <taxon>Pseudomonadota</taxon>
        <taxon>Alphaproteobacteria</taxon>
        <taxon>Acetobacterales</taxon>
        <taxon>Roseomonadaceae</taxon>
        <taxon>Paracraurococcus</taxon>
    </lineage>
</organism>
<sequence length="295" mass="30984">MSSDFFESFDSGIGALTNRWGSGIDTSIPGQVTVSGVSGIMERPWGAAAGHGYGTYTIVAKLDGNVQGSAGLLWPGDDVWPGPEMDLIEIVGGIPYGTLHWQGGNGRDAYASQYYDGIDESRVHTYSLDWEPGSVTFYVDGRSWGSFTDHVARDYDHGGVNMTISIMNTNPNTAITVYEVSYHASGGAGVAAETVEQGSAGTEAASLDRSEPPTGTEDATRFSLDAETPAAADQTSADGAETATVAPASGEDTAAPQDTINDSIDADASNWSAPSWSWQGRHGAWSWHGTDAVWA</sequence>
<dbReference type="InterPro" id="IPR013320">
    <property type="entry name" value="ConA-like_dom_sf"/>
</dbReference>
<evidence type="ECO:0000256" key="1">
    <source>
        <dbReference type="ARBA" id="ARBA00006865"/>
    </source>
</evidence>
<dbReference type="InterPro" id="IPR000757">
    <property type="entry name" value="Beta-glucanase-like"/>
</dbReference>
<accession>A0ABT9E3K9</accession>
<name>A0ABT9E3K9_9PROT</name>
<protein>
    <submittedName>
        <fullName evidence="4">Family 16 glycosylhydrolase</fullName>
    </submittedName>
</protein>
<evidence type="ECO:0000256" key="2">
    <source>
        <dbReference type="SAM" id="MobiDB-lite"/>
    </source>
</evidence>
<feature type="domain" description="GH16" evidence="3">
    <location>
        <begin position="1"/>
        <end position="187"/>
    </location>
</feature>
<dbReference type="EMBL" id="JAUTWS010000020">
    <property type="protein sequence ID" value="MDO9710747.1"/>
    <property type="molecule type" value="Genomic_DNA"/>
</dbReference>
<dbReference type="Gene3D" id="2.60.120.200">
    <property type="match status" value="1"/>
</dbReference>